<comment type="caution">
    <text evidence="7">The sequence shown here is derived from an EMBL/GenBank/DDBJ whole genome shotgun (WGS) entry which is preliminary data.</text>
</comment>
<dbReference type="InterPro" id="IPR001214">
    <property type="entry name" value="SET_dom"/>
</dbReference>
<dbReference type="InterPro" id="IPR011383">
    <property type="entry name" value="N-lys_methylase_SETD6"/>
</dbReference>
<dbReference type="InterPro" id="IPR050600">
    <property type="entry name" value="SETD3_SETD6_MTase"/>
</dbReference>
<feature type="region of interest" description="Disordered" evidence="5">
    <location>
        <begin position="227"/>
        <end position="285"/>
    </location>
</feature>
<evidence type="ECO:0000313" key="8">
    <source>
        <dbReference type="Proteomes" id="UP001153076"/>
    </source>
</evidence>
<proteinExistence type="inferred from homology"/>
<evidence type="ECO:0000313" key="7">
    <source>
        <dbReference type="EMBL" id="KAJ8441189.1"/>
    </source>
</evidence>
<dbReference type="PROSITE" id="PS50280">
    <property type="entry name" value="SET"/>
    <property type="match status" value="1"/>
</dbReference>
<comment type="subcellular location">
    <subcellularLocation>
        <location evidence="4">Nucleus</location>
    </subcellularLocation>
</comment>
<name>A0A9Q1KE06_9CARY</name>
<keyword evidence="1 4" id="KW-0489">Methyltransferase</keyword>
<reference evidence="7" key="1">
    <citation type="submission" date="2022-04" db="EMBL/GenBank/DDBJ databases">
        <title>Carnegiea gigantea Genome sequencing and assembly v2.</title>
        <authorList>
            <person name="Copetti D."/>
            <person name="Sanderson M.J."/>
            <person name="Burquez A."/>
            <person name="Wojciechowski M.F."/>
        </authorList>
    </citation>
    <scope>NUCLEOTIDE SEQUENCE</scope>
    <source>
        <strain evidence="7">SGP5-SGP5p</strain>
        <tissue evidence="7">Aerial part</tissue>
    </source>
</reference>
<protein>
    <recommendedName>
        <fullName evidence="4">N-lysine methyltransferase</fullName>
        <ecNumber evidence="4">2.1.1.-</ecNumber>
    </recommendedName>
</protein>
<evidence type="ECO:0000256" key="5">
    <source>
        <dbReference type="SAM" id="MobiDB-lite"/>
    </source>
</evidence>
<keyword evidence="2 4" id="KW-0808">Transferase</keyword>
<feature type="domain" description="SET" evidence="6">
    <location>
        <begin position="16"/>
        <end position="311"/>
    </location>
</feature>
<dbReference type="SUPFAM" id="SSF82199">
    <property type="entry name" value="SET domain"/>
    <property type="match status" value="2"/>
</dbReference>
<dbReference type="PANTHER" id="PTHR13271:SF34">
    <property type="entry name" value="N-LYSINE METHYLTRANSFERASE SETD6"/>
    <property type="match status" value="1"/>
</dbReference>
<evidence type="ECO:0000256" key="3">
    <source>
        <dbReference type="ARBA" id="ARBA00022691"/>
    </source>
</evidence>
<keyword evidence="8" id="KW-1185">Reference proteome</keyword>
<comment type="similarity">
    <text evidence="4">Belongs to the class V-like SAM-binding methyltransferase superfamily. Histone-lysine methyltransferase family. SETD6 subfamily.</text>
</comment>
<sequence length="525" mass="59115">MASRRLRAFKRWMTSNHIEYSDALDLVELEDGSICVKSNCYLKEGDLVATIPKQACLTIRTSGAAAMIEAAGLDGCIGLCVAVMYERSLGSESPWAGYLQILPFSEPLPLLWTLDEVDSLLRGTELHKVWFRFTLLGFDGVVVCVVQTIKEDKELIHEDWKQYILPLVHSEEFTIDPNYFRVEDYFAAKSLVASRSFQIDDYLGFGMVPLADLFNHKTGAEDVHFTSAPSLDESDESAESVTDDENDCNDEEQIQTRQPQENVSSARSNDEGSSDGPNSECSEDVTGNPMVLEMILVKDVEAGTEVFNTYGSMGNAALLHRYGFTELDNPYDIVNIDLDLVVQWSSSLFSGRHRRSRLSLWRKLGHAGCVSQNSEYFEISFDGDPQLELLILLYIILLSEEDYMKLDLILATSRNDGESATAYLPKRGNFLLGEISEMSRETLLTNSVCEALLSLADMRESLYGTTSLEDDIESLKRSNCITERKLYHSLVLRISERHIIEKLRNYSEKSSKSVEGLHSRKRLKS</sequence>
<accession>A0A9Q1KE06</accession>
<dbReference type="Gene3D" id="3.90.1420.10">
    <property type="entry name" value="Rubisco LSMT, substrate-binding domain"/>
    <property type="match status" value="1"/>
</dbReference>
<evidence type="ECO:0000259" key="6">
    <source>
        <dbReference type="PROSITE" id="PS50280"/>
    </source>
</evidence>
<keyword evidence="3 4" id="KW-0949">S-adenosyl-L-methionine</keyword>
<dbReference type="EC" id="2.1.1.-" evidence="4"/>
<dbReference type="AlphaFoldDB" id="A0A9Q1KE06"/>
<keyword evidence="4" id="KW-0539">Nucleus</keyword>
<dbReference type="SUPFAM" id="SSF81822">
    <property type="entry name" value="RuBisCo LSMT C-terminal, substrate-binding domain"/>
    <property type="match status" value="1"/>
</dbReference>
<comment type="function">
    <text evidence="4">Protein-lysine N-methyltransferase.</text>
</comment>
<dbReference type="GO" id="GO:0032259">
    <property type="term" value="P:methylation"/>
    <property type="evidence" value="ECO:0007669"/>
    <property type="project" value="UniProtKB-KW"/>
</dbReference>
<feature type="compositionally biased region" description="Polar residues" evidence="5">
    <location>
        <begin position="255"/>
        <end position="267"/>
    </location>
</feature>
<dbReference type="Gene3D" id="3.90.1410.10">
    <property type="entry name" value="set domain protein methyltransferase, domain 1"/>
    <property type="match status" value="1"/>
</dbReference>
<dbReference type="InterPro" id="IPR046341">
    <property type="entry name" value="SET_dom_sf"/>
</dbReference>
<dbReference type="GO" id="GO:0016279">
    <property type="term" value="F:protein-lysine N-methyltransferase activity"/>
    <property type="evidence" value="ECO:0007669"/>
    <property type="project" value="UniProtKB-UniRule"/>
</dbReference>
<dbReference type="Proteomes" id="UP001153076">
    <property type="component" value="Unassembled WGS sequence"/>
</dbReference>
<gene>
    <name evidence="7" type="ORF">Cgig2_024918</name>
</gene>
<dbReference type="OrthoDB" id="441812at2759"/>
<dbReference type="GO" id="GO:0005634">
    <property type="term" value="C:nucleus"/>
    <property type="evidence" value="ECO:0007669"/>
    <property type="project" value="UniProtKB-SubCell"/>
</dbReference>
<feature type="compositionally biased region" description="Acidic residues" evidence="5">
    <location>
        <begin position="232"/>
        <end position="253"/>
    </location>
</feature>
<dbReference type="EMBL" id="JAKOGI010000174">
    <property type="protein sequence ID" value="KAJ8441189.1"/>
    <property type="molecule type" value="Genomic_DNA"/>
</dbReference>
<organism evidence="7 8">
    <name type="scientific">Carnegiea gigantea</name>
    <dbReference type="NCBI Taxonomy" id="171969"/>
    <lineage>
        <taxon>Eukaryota</taxon>
        <taxon>Viridiplantae</taxon>
        <taxon>Streptophyta</taxon>
        <taxon>Embryophyta</taxon>
        <taxon>Tracheophyta</taxon>
        <taxon>Spermatophyta</taxon>
        <taxon>Magnoliopsida</taxon>
        <taxon>eudicotyledons</taxon>
        <taxon>Gunneridae</taxon>
        <taxon>Pentapetalae</taxon>
        <taxon>Caryophyllales</taxon>
        <taxon>Cactineae</taxon>
        <taxon>Cactaceae</taxon>
        <taxon>Cactoideae</taxon>
        <taxon>Echinocereeae</taxon>
        <taxon>Carnegiea</taxon>
    </lineage>
</organism>
<dbReference type="PANTHER" id="PTHR13271">
    <property type="entry name" value="UNCHARACTERIZED PUTATIVE METHYLTRANSFERASE"/>
    <property type="match status" value="1"/>
</dbReference>
<dbReference type="InterPro" id="IPR036464">
    <property type="entry name" value="Rubisco_LSMT_subst-bd_sf"/>
</dbReference>
<evidence type="ECO:0000256" key="4">
    <source>
        <dbReference type="PIRNR" id="PIRNR011771"/>
    </source>
</evidence>
<dbReference type="PIRSF" id="PIRSF011771">
    <property type="entry name" value="RMS1_SET"/>
    <property type="match status" value="1"/>
</dbReference>
<evidence type="ECO:0000256" key="1">
    <source>
        <dbReference type="ARBA" id="ARBA00022603"/>
    </source>
</evidence>
<evidence type="ECO:0000256" key="2">
    <source>
        <dbReference type="ARBA" id="ARBA00022679"/>
    </source>
</evidence>